<gene>
    <name evidence="1" type="ORF">NP511_08950</name>
</gene>
<evidence type="ECO:0000313" key="2">
    <source>
        <dbReference type="Proteomes" id="UP001224926"/>
    </source>
</evidence>
<dbReference type="AlphaFoldDB" id="A0AAF0PCW1"/>
<reference evidence="1 2" key="1">
    <citation type="submission" date="2022-07" db="EMBL/GenBank/DDBJ databases">
        <title>Two temperate virus in Haloterrigena jeotgali A29.</title>
        <authorList>
            <person name="Deng X."/>
        </authorList>
    </citation>
    <scope>NUCLEOTIDE SEQUENCE [LARGE SCALE GENOMIC DNA]</scope>
    <source>
        <strain evidence="1 2">A29</strain>
    </source>
</reference>
<accession>A0AAF0PCW1</accession>
<sequence length="232" mass="25360">MFSGTDGVGATDRGFSDELSRLKRRGASVLVVGSVQPDQCRDACRRLLGCDADRVRRRVLVSTTAGPHHATHHIDEAGSAALSVIAYETQARNVTTAEPGETPSVGTETTEAESLADLGLAIEQGIENFETSTAALEPGEVRLGIDSLLPLLEADGRQRVFKFLHLINGRTRDVNGMAHYHLPVERDARIVQTLSPLFDIIVELRERNGDYQERWTIEDGDRRSGWVSVGAE</sequence>
<dbReference type="GeneID" id="84214065"/>
<proteinExistence type="predicted"/>
<dbReference type="EMBL" id="CP101873">
    <property type="protein sequence ID" value="WMT09743.1"/>
    <property type="molecule type" value="Genomic_DNA"/>
</dbReference>
<dbReference type="RefSeq" id="WP_049965458.1">
    <property type="nucleotide sequence ID" value="NZ_CP101873.1"/>
</dbReference>
<dbReference type="InterPro" id="IPR055927">
    <property type="entry name" value="DUF7504"/>
</dbReference>
<evidence type="ECO:0000313" key="1">
    <source>
        <dbReference type="EMBL" id="WMT09743.1"/>
    </source>
</evidence>
<organism evidence="1 2">
    <name type="scientific">Natrinema thermotolerans</name>
    <dbReference type="NCBI Taxonomy" id="121872"/>
    <lineage>
        <taxon>Archaea</taxon>
        <taxon>Methanobacteriati</taxon>
        <taxon>Methanobacteriota</taxon>
        <taxon>Stenosarchaea group</taxon>
        <taxon>Halobacteria</taxon>
        <taxon>Halobacteriales</taxon>
        <taxon>Natrialbaceae</taxon>
        <taxon>Natrinema</taxon>
    </lineage>
</organism>
<dbReference type="Pfam" id="PF24336">
    <property type="entry name" value="DUF7504"/>
    <property type="match status" value="1"/>
</dbReference>
<keyword evidence="2" id="KW-1185">Reference proteome</keyword>
<dbReference type="GeneID" id="39861745"/>
<name>A0AAF0PCW1_9EURY</name>
<dbReference type="Proteomes" id="UP001224926">
    <property type="component" value="Chromosome"/>
</dbReference>
<protein>
    <submittedName>
        <fullName evidence="1">Uncharacterized protein</fullName>
    </submittedName>
</protein>